<dbReference type="AlphaFoldDB" id="C8PN70"/>
<reference evidence="1 2" key="1">
    <citation type="submission" date="2009-07" db="EMBL/GenBank/DDBJ databases">
        <authorList>
            <person name="Madupu R."/>
            <person name="Sebastian Y."/>
            <person name="Durkin A.S."/>
            <person name="Torralba M."/>
            <person name="Methe B."/>
            <person name="Sutton G.G."/>
            <person name="Strausberg R.L."/>
            <person name="Nelson K.E."/>
        </authorList>
    </citation>
    <scope>NUCLEOTIDE SEQUENCE [LARGE SCALE GENOMIC DNA]</scope>
    <source>
        <strain evidence="1 2">ATCC 35580</strain>
    </source>
</reference>
<gene>
    <name evidence="1" type="ORF">TREVI0001_1576</name>
</gene>
<dbReference type="RefSeq" id="WP_006187984.1">
    <property type="nucleotide sequence ID" value="NZ_ACYH01000012.1"/>
</dbReference>
<comment type="caution">
    <text evidence="1">The sequence shown here is derived from an EMBL/GenBank/DDBJ whole genome shotgun (WGS) entry which is preliminary data.</text>
</comment>
<sequence length="74" mass="8649">MDYHVFKKPKIKNGKKIYKWYYYYTQSGKQIQKACKGCSRRSDAESYIRTLPPLNYCGAVETAVLHAEHPCKQS</sequence>
<dbReference type="STRING" id="596324.TREVI0001_1576"/>
<accession>C8PN70</accession>
<evidence type="ECO:0000313" key="2">
    <source>
        <dbReference type="Proteomes" id="UP000004509"/>
    </source>
</evidence>
<evidence type="ECO:0000313" key="1">
    <source>
        <dbReference type="EMBL" id="EEV21213.1"/>
    </source>
</evidence>
<name>C8PN70_9SPIR</name>
<dbReference type="Proteomes" id="UP000004509">
    <property type="component" value="Unassembled WGS sequence"/>
</dbReference>
<dbReference type="EMBL" id="ACYH01000012">
    <property type="protein sequence ID" value="EEV21213.1"/>
    <property type="molecule type" value="Genomic_DNA"/>
</dbReference>
<proteinExistence type="predicted"/>
<organism evidence="1 2">
    <name type="scientific">Treponema vincentii ATCC 35580</name>
    <dbReference type="NCBI Taxonomy" id="596324"/>
    <lineage>
        <taxon>Bacteria</taxon>
        <taxon>Pseudomonadati</taxon>
        <taxon>Spirochaetota</taxon>
        <taxon>Spirochaetia</taxon>
        <taxon>Spirochaetales</taxon>
        <taxon>Treponemataceae</taxon>
        <taxon>Treponema</taxon>
    </lineage>
</organism>
<protein>
    <recommendedName>
        <fullName evidence="3">AP2-like integrase N-terminal domain-containing protein</fullName>
    </recommendedName>
</protein>
<evidence type="ECO:0008006" key="3">
    <source>
        <dbReference type="Google" id="ProtNLM"/>
    </source>
</evidence>